<proteinExistence type="predicted"/>
<dbReference type="Gene3D" id="6.10.340.10">
    <property type="match status" value="1"/>
</dbReference>
<dbReference type="RefSeq" id="WP_182837712.1">
    <property type="nucleotide sequence ID" value="NZ_BAAABQ010000009.1"/>
</dbReference>
<reference evidence="5 6" key="1">
    <citation type="submission" date="2020-08" db="EMBL/GenBank/DDBJ databases">
        <title>Genomic Encyclopedia of Archaeal and Bacterial Type Strains, Phase II (KMG-II): from individual species to whole genera.</title>
        <authorList>
            <person name="Goeker M."/>
        </authorList>
    </citation>
    <scope>NUCLEOTIDE SEQUENCE [LARGE SCALE GENOMIC DNA]</scope>
    <source>
        <strain evidence="5 6">DSM 43850</strain>
    </source>
</reference>
<feature type="domain" description="HAMP" evidence="4">
    <location>
        <begin position="573"/>
        <end position="625"/>
    </location>
</feature>
<comment type="caution">
    <text evidence="5">The sequence shown here is derived from an EMBL/GenBank/DDBJ whole genome shotgun (WGS) entry which is preliminary data.</text>
</comment>
<protein>
    <submittedName>
        <fullName evidence="5">HAMP domain-containing protein</fullName>
    </submittedName>
</protein>
<keyword evidence="3" id="KW-0472">Membrane</keyword>
<sequence length="625" mass="65696">MRAPWIAGLLVFGLLSVATGLLMGQSRDSSPVSRVVLDARTESTAVAAQAVARSLNGGLGSLAEIATIAGESLQQRGKLSLKAFEHRAWRSLYVVERSTRVVLAEVGDPAEPAVLGDPMPAEPGIRRAQSASTHDILQYVPLDKERLLVGHLDSARLAEQLAVASGEGAWLVDSAGGVIATTNTGSTPPQPVDGFSGGRVQEIGGRLRVASWASLPGKAPASSLNWTVVSTKAVTATPALPGDPRSLSLLLAVVLGVLTLLLFAWLHWARSRGEAGYLTAVLNHVRDGAEVFGKPFPHNRIAWTTGVAAFLAYAAVVAVIATSLPREEIPGSVASEQQSRTTLAARQVQRALDSGLSDLSAVSSGIKALHDPGTAERLLKQLVTTRPRYAGVVYLSPLGEVRAKAGDQVDYAAIPVTDKPSVQVAPAQGVRPKVLVVLPSPEGRLIAELKPEVLIRPLSSAGPGNTWLVDGERRVIGATGGFTAFEALSRADLEQAAKLAHQAGAGSVGGVVDSERHVLSWAPLQAKELGLSVLTDRAESSLALPSNAQRGELLLLAALVAALTVVIFGWLLAVVVSPLSELVRCARRLARGETGEVILVRRQDDVGELARDLERARRVLITRSS</sequence>
<feature type="transmembrane region" description="Helical" evidence="3">
    <location>
        <begin position="247"/>
        <end position="268"/>
    </location>
</feature>
<evidence type="ECO:0000259" key="4">
    <source>
        <dbReference type="PROSITE" id="PS50885"/>
    </source>
</evidence>
<dbReference type="CDD" id="cd06225">
    <property type="entry name" value="HAMP"/>
    <property type="match status" value="1"/>
</dbReference>
<evidence type="ECO:0000313" key="5">
    <source>
        <dbReference type="EMBL" id="MBA8926316.1"/>
    </source>
</evidence>
<keyword evidence="2 3" id="KW-1133">Transmembrane helix</keyword>
<feature type="transmembrane region" description="Helical" evidence="3">
    <location>
        <begin position="6"/>
        <end position="24"/>
    </location>
</feature>
<organism evidence="5 6">
    <name type="scientific">Kutzneria viridogrisea</name>
    <dbReference type="NCBI Taxonomy" id="47990"/>
    <lineage>
        <taxon>Bacteria</taxon>
        <taxon>Bacillati</taxon>
        <taxon>Actinomycetota</taxon>
        <taxon>Actinomycetes</taxon>
        <taxon>Pseudonocardiales</taxon>
        <taxon>Pseudonocardiaceae</taxon>
        <taxon>Kutzneria</taxon>
    </lineage>
</organism>
<dbReference type="Proteomes" id="UP000517916">
    <property type="component" value="Unassembled WGS sequence"/>
</dbReference>
<evidence type="ECO:0000256" key="2">
    <source>
        <dbReference type="ARBA" id="ARBA00022989"/>
    </source>
</evidence>
<keyword evidence="6" id="KW-1185">Reference proteome</keyword>
<accession>A0ABR6BHZ4</accession>
<dbReference type="EMBL" id="JACJID010000002">
    <property type="protein sequence ID" value="MBA8926316.1"/>
    <property type="molecule type" value="Genomic_DNA"/>
</dbReference>
<evidence type="ECO:0000256" key="3">
    <source>
        <dbReference type="SAM" id="Phobius"/>
    </source>
</evidence>
<dbReference type="PROSITE" id="PS50885">
    <property type="entry name" value="HAMP"/>
    <property type="match status" value="1"/>
</dbReference>
<feature type="transmembrane region" description="Helical" evidence="3">
    <location>
        <begin position="301"/>
        <end position="321"/>
    </location>
</feature>
<name>A0ABR6BHZ4_9PSEU</name>
<dbReference type="InterPro" id="IPR003660">
    <property type="entry name" value="HAMP_dom"/>
</dbReference>
<gene>
    <name evidence="5" type="ORF">BC739_003515</name>
</gene>
<dbReference type="SUPFAM" id="SSF158472">
    <property type="entry name" value="HAMP domain-like"/>
    <property type="match status" value="1"/>
</dbReference>
<evidence type="ECO:0000256" key="1">
    <source>
        <dbReference type="ARBA" id="ARBA00022692"/>
    </source>
</evidence>
<feature type="transmembrane region" description="Helical" evidence="3">
    <location>
        <begin position="553"/>
        <end position="576"/>
    </location>
</feature>
<keyword evidence="1 3" id="KW-0812">Transmembrane</keyword>
<evidence type="ECO:0000313" key="6">
    <source>
        <dbReference type="Proteomes" id="UP000517916"/>
    </source>
</evidence>